<proteinExistence type="predicted"/>
<name>A0A9E7K706_9LILI</name>
<accession>A0A9E7K706</accession>
<dbReference type="Proteomes" id="UP001055439">
    <property type="component" value="Chromosome 5"/>
</dbReference>
<sequence>MCRTATSTKNTASELSSPTSGAARLTPRAWASSRRS</sequence>
<dbReference type="EMBL" id="CP097507">
    <property type="protein sequence ID" value="URE05495.1"/>
    <property type="molecule type" value="Genomic_DNA"/>
</dbReference>
<organism evidence="2 3">
    <name type="scientific">Musa troglodytarum</name>
    <name type="common">fe'i banana</name>
    <dbReference type="NCBI Taxonomy" id="320322"/>
    <lineage>
        <taxon>Eukaryota</taxon>
        <taxon>Viridiplantae</taxon>
        <taxon>Streptophyta</taxon>
        <taxon>Embryophyta</taxon>
        <taxon>Tracheophyta</taxon>
        <taxon>Spermatophyta</taxon>
        <taxon>Magnoliopsida</taxon>
        <taxon>Liliopsida</taxon>
        <taxon>Zingiberales</taxon>
        <taxon>Musaceae</taxon>
        <taxon>Musa</taxon>
    </lineage>
</organism>
<feature type="region of interest" description="Disordered" evidence="1">
    <location>
        <begin position="1"/>
        <end position="36"/>
    </location>
</feature>
<evidence type="ECO:0000313" key="3">
    <source>
        <dbReference type="Proteomes" id="UP001055439"/>
    </source>
</evidence>
<dbReference type="AlphaFoldDB" id="A0A9E7K706"/>
<reference evidence="2" key="1">
    <citation type="submission" date="2022-05" db="EMBL/GenBank/DDBJ databases">
        <title>The Musa troglodytarum L. genome provides insights into the mechanism of non-climacteric behaviour and enrichment of carotenoids.</title>
        <authorList>
            <person name="Wang J."/>
        </authorList>
    </citation>
    <scope>NUCLEOTIDE SEQUENCE</scope>
    <source>
        <tissue evidence="2">Leaf</tissue>
    </source>
</reference>
<evidence type="ECO:0000256" key="1">
    <source>
        <dbReference type="SAM" id="MobiDB-lite"/>
    </source>
</evidence>
<keyword evidence="3" id="KW-1185">Reference proteome</keyword>
<dbReference type="OrthoDB" id="773737at2759"/>
<feature type="compositionally biased region" description="Polar residues" evidence="1">
    <location>
        <begin position="1"/>
        <end position="20"/>
    </location>
</feature>
<protein>
    <submittedName>
        <fullName evidence="2">Uncharacterized protein</fullName>
    </submittedName>
</protein>
<evidence type="ECO:0000313" key="2">
    <source>
        <dbReference type="EMBL" id="URE05495.1"/>
    </source>
</evidence>
<gene>
    <name evidence="2" type="ORF">MUK42_03048</name>
</gene>